<feature type="signal peptide" evidence="1">
    <location>
        <begin position="1"/>
        <end position="22"/>
    </location>
</feature>
<accession>A0ABN9DZH5</accession>
<sequence>MPSIVNKTVLLLVSSCRLLCKAVHSTAMQSSVLTAKHKHTAPSKTAHS</sequence>
<organism evidence="2 3">
    <name type="scientific">Staurois parvus</name>
    <dbReference type="NCBI Taxonomy" id="386267"/>
    <lineage>
        <taxon>Eukaryota</taxon>
        <taxon>Metazoa</taxon>
        <taxon>Chordata</taxon>
        <taxon>Craniata</taxon>
        <taxon>Vertebrata</taxon>
        <taxon>Euteleostomi</taxon>
        <taxon>Amphibia</taxon>
        <taxon>Batrachia</taxon>
        <taxon>Anura</taxon>
        <taxon>Neobatrachia</taxon>
        <taxon>Ranoidea</taxon>
        <taxon>Ranidae</taxon>
        <taxon>Staurois</taxon>
    </lineage>
</organism>
<keyword evidence="3" id="KW-1185">Reference proteome</keyword>
<evidence type="ECO:0000256" key="1">
    <source>
        <dbReference type="SAM" id="SignalP"/>
    </source>
</evidence>
<comment type="caution">
    <text evidence="2">The sequence shown here is derived from an EMBL/GenBank/DDBJ whole genome shotgun (WGS) entry which is preliminary data.</text>
</comment>
<feature type="chain" id="PRO_5045433329" evidence="1">
    <location>
        <begin position="23"/>
        <end position="48"/>
    </location>
</feature>
<name>A0ABN9DZH5_9NEOB</name>
<dbReference type="EMBL" id="CATNWA010014939">
    <property type="protein sequence ID" value="CAI9577738.1"/>
    <property type="molecule type" value="Genomic_DNA"/>
</dbReference>
<reference evidence="2" key="1">
    <citation type="submission" date="2023-05" db="EMBL/GenBank/DDBJ databases">
        <authorList>
            <person name="Stuckert A."/>
        </authorList>
    </citation>
    <scope>NUCLEOTIDE SEQUENCE</scope>
</reference>
<dbReference type="Proteomes" id="UP001162483">
    <property type="component" value="Unassembled WGS sequence"/>
</dbReference>
<keyword evidence="1" id="KW-0732">Signal</keyword>
<protein>
    <submittedName>
        <fullName evidence="2">Uncharacterized protein</fullName>
    </submittedName>
</protein>
<evidence type="ECO:0000313" key="3">
    <source>
        <dbReference type="Proteomes" id="UP001162483"/>
    </source>
</evidence>
<proteinExistence type="predicted"/>
<evidence type="ECO:0000313" key="2">
    <source>
        <dbReference type="EMBL" id="CAI9577738.1"/>
    </source>
</evidence>
<gene>
    <name evidence="2" type="ORF">SPARVUS_LOCUS8764194</name>
</gene>